<organism evidence="4 5">
    <name type="scientific">Vitrella brassicaformis (strain CCMP3155)</name>
    <dbReference type="NCBI Taxonomy" id="1169540"/>
    <lineage>
        <taxon>Eukaryota</taxon>
        <taxon>Sar</taxon>
        <taxon>Alveolata</taxon>
        <taxon>Colpodellida</taxon>
        <taxon>Vitrellaceae</taxon>
        <taxon>Vitrella</taxon>
    </lineage>
</organism>
<keyword evidence="1 3" id="KW-0853">WD repeat</keyword>
<dbReference type="InParanoid" id="A0A0G4F5J1"/>
<reference evidence="4 5" key="1">
    <citation type="submission" date="2014-11" db="EMBL/GenBank/DDBJ databases">
        <authorList>
            <person name="Zhu J."/>
            <person name="Qi W."/>
            <person name="Song R."/>
        </authorList>
    </citation>
    <scope>NUCLEOTIDE SEQUENCE [LARGE SCALE GENOMIC DNA]</scope>
</reference>
<dbReference type="PANTHER" id="PTHR10971">
    <property type="entry name" value="MRNA EXPORT FACTOR AND BUB3"/>
    <property type="match status" value="1"/>
</dbReference>
<protein>
    <submittedName>
        <fullName evidence="4">Uncharacterized protein</fullName>
    </submittedName>
</protein>
<keyword evidence="5" id="KW-1185">Reference proteome</keyword>
<keyword evidence="2" id="KW-0677">Repeat</keyword>
<dbReference type="SUPFAM" id="SSF50978">
    <property type="entry name" value="WD40 repeat-like"/>
    <property type="match status" value="1"/>
</dbReference>
<dbReference type="InterPro" id="IPR001680">
    <property type="entry name" value="WD40_rpt"/>
</dbReference>
<dbReference type="OMA" id="CLWKYNY"/>
<evidence type="ECO:0000313" key="4">
    <source>
        <dbReference type="EMBL" id="CEM07612.1"/>
    </source>
</evidence>
<evidence type="ECO:0000256" key="1">
    <source>
        <dbReference type="ARBA" id="ARBA00022574"/>
    </source>
</evidence>
<dbReference type="InterPro" id="IPR015943">
    <property type="entry name" value="WD40/YVTN_repeat-like_dom_sf"/>
</dbReference>
<evidence type="ECO:0000256" key="3">
    <source>
        <dbReference type="PROSITE-ProRule" id="PRU00221"/>
    </source>
</evidence>
<evidence type="ECO:0000256" key="2">
    <source>
        <dbReference type="ARBA" id="ARBA00022737"/>
    </source>
</evidence>
<gene>
    <name evidence="4" type="ORF">Vbra_14507</name>
</gene>
<name>A0A0G4F5J1_VITBC</name>
<dbReference type="Proteomes" id="UP000041254">
    <property type="component" value="Unassembled WGS sequence"/>
</dbReference>
<proteinExistence type="predicted"/>
<dbReference type="AlphaFoldDB" id="A0A0G4F5J1"/>
<dbReference type="SMART" id="SM00320">
    <property type="entry name" value="WD40"/>
    <property type="match status" value="3"/>
</dbReference>
<evidence type="ECO:0000313" key="5">
    <source>
        <dbReference type="Proteomes" id="UP000041254"/>
    </source>
</evidence>
<dbReference type="InterPro" id="IPR036322">
    <property type="entry name" value="WD40_repeat_dom_sf"/>
</dbReference>
<dbReference type="PhylomeDB" id="A0A0G4F5J1"/>
<dbReference type="OrthoDB" id="10248252at2759"/>
<sequence>MDTTNAPQIIPHHIESVQYTPFAARWVPHSPRFVILGQLPRATGCLKIYEMEREKLKIVADTEKPAGLQCGTFAASPNESALIATGDTKGNVAMWDIDALSRPMWSCVEGHKGIVNAIDGCGGQNIGYGAPELVTGGRDGCVRVWDPRQEDAVVALEPVEGETPADCWAVAFGNAHNEQERSICAGYDNGDVKLFDLRTMTLRWDTNVKNGVCGVAFDRKDINMNKLAVATLEQNVTVFDLRTFHPEEGYAGRTEKAHKSTVWGVHFLPQNRELFATCGGNGQINLYKYSYPMERKRKDPDNPSLEKGVAGTLELLNQKDIATQPIVSFDWHRDKLGLSCMACLDQTVRVVIVTKLDTF</sequence>
<dbReference type="FunCoup" id="A0A0G4F5J1">
    <property type="interactions" value="182"/>
</dbReference>
<dbReference type="EMBL" id="CDMY01000376">
    <property type="protein sequence ID" value="CEM07612.1"/>
    <property type="molecule type" value="Genomic_DNA"/>
</dbReference>
<dbReference type="Pfam" id="PF00400">
    <property type="entry name" value="WD40"/>
    <property type="match status" value="2"/>
</dbReference>
<dbReference type="PROSITE" id="PS50082">
    <property type="entry name" value="WD_REPEATS_2"/>
    <property type="match status" value="1"/>
</dbReference>
<dbReference type="VEuPathDB" id="CryptoDB:Vbra_14507"/>
<accession>A0A0G4F5J1</accession>
<feature type="repeat" description="WD" evidence="3">
    <location>
        <begin position="133"/>
        <end position="155"/>
    </location>
</feature>
<dbReference type="STRING" id="1169540.A0A0G4F5J1"/>
<dbReference type="Gene3D" id="2.130.10.10">
    <property type="entry name" value="YVTN repeat-like/Quinoprotein amine dehydrogenase"/>
    <property type="match status" value="1"/>
</dbReference>